<sequence>MINTRPSSPHPSLHLVTPYSTLPTNHITTAHTFAQINYKPFKMSKSRTPLIIGGAAVSGIGYYLYAAGGNPRAAEKKAESDAHSAAANIKSHLPGRSPNAEGELKGAGAAAGAKIDSVAAEADRTAGVIKSNVESVAKDAKAEAMRVVDKFDHRVEAEAAKAKGGISSWFGGSK</sequence>
<accession>W7M6Y8</accession>
<evidence type="ECO:0000313" key="4">
    <source>
        <dbReference type="Proteomes" id="UP000009096"/>
    </source>
</evidence>
<keyword evidence="2" id="KW-0812">Transmembrane</keyword>
<keyword evidence="2" id="KW-0472">Membrane</keyword>
<organism evidence="3 4">
    <name type="scientific">Gibberella moniliformis (strain M3125 / FGSC 7600)</name>
    <name type="common">Maize ear and stalk rot fungus</name>
    <name type="synonym">Fusarium verticillioides</name>
    <dbReference type="NCBI Taxonomy" id="334819"/>
    <lineage>
        <taxon>Eukaryota</taxon>
        <taxon>Fungi</taxon>
        <taxon>Dikarya</taxon>
        <taxon>Ascomycota</taxon>
        <taxon>Pezizomycotina</taxon>
        <taxon>Sordariomycetes</taxon>
        <taxon>Hypocreomycetidae</taxon>
        <taxon>Hypocreales</taxon>
        <taxon>Nectriaceae</taxon>
        <taxon>Fusarium</taxon>
        <taxon>Fusarium fujikuroi species complex</taxon>
    </lineage>
</organism>
<dbReference type="eggNOG" id="ENOG502SSX2">
    <property type="taxonomic scope" value="Eukaryota"/>
</dbReference>
<dbReference type="AlphaFoldDB" id="W7M6Y8"/>
<evidence type="ECO:0000256" key="2">
    <source>
        <dbReference type="SAM" id="Phobius"/>
    </source>
</evidence>
<dbReference type="HOGENOM" id="CLU_129945_1_0_1"/>
<gene>
    <name evidence="3" type="ORF">FVEG_02976</name>
</gene>
<dbReference type="EMBL" id="DS022244">
    <property type="protein sequence ID" value="EWG40667.1"/>
    <property type="molecule type" value="Genomic_DNA"/>
</dbReference>
<dbReference type="RefSeq" id="XP_018746858.1">
    <property type="nucleotide sequence ID" value="XM_018890530.1"/>
</dbReference>
<dbReference type="KEGG" id="fvr:FVEG_02976"/>
<dbReference type="VEuPathDB" id="FungiDB:FVEG_02976"/>
<dbReference type="EMBL" id="CM000582">
    <property type="protein sequence ID" value="EWG40667.1"/>
    <property type="molecule type" value="Genomic_DNA"/>
</dbReference>
<reference evidence="3 4" key="1">
    <citation type="journal article" date="2010" name="Nature">
        <title>Comparative genomics reveals mobile pathogenicity chromosomes in Fusarium.</title>
        <authorList>
            <person name="Ma L.J."/>
            <person name="van der Does H.C."/>
            <person name="Borkovich K.A."/>
            <person name="Coleman J.J."/>
            <person name="Daboussi M.J."/>
            <person name="Di Pietro A."/>
            <person name="Dufresne M."/>
            <person name="Freitag M."/>
            <person name="Grabherr M."/>
            <person name="Henrissat B."/>
            <person name="Houterman P.M."/>
            <person name="Kang S."/>
            <person name="Shim W.B."/>
            <person name="Woloshuk C."/>
            <person name="Xie X."/>
            <person name="Xu J.R."/>
            <person name="Antoniw J."/>
            <person name="Baker S.E."/>
            <person name="Bluhm B.H."/>
            <person name="Breakspear A."/>
            <person name="Brown D.W."/>
            <person name="Butchko R.A."/>
            <person name="Chapman S."/>
            <person name="Coulson R."/>
            <person name="Coutinho P.M."/>
            <person name="Danchin E.G."/>
            <person name="Diener A."/>
            <person name="Gale L.R."/>
            <person name="Gardiner D.M."/>
            <person name="Goff S."/>
            <person name="Hammond-Kosack K.E."/>
            <person name="Hilburn K."/>
            <person name="Hua-Van A."/>
            <person name="Jonkers W."/>
            <person name="Kazan K."/>
            <person name="Kodira C.D."/>
            <person name="Koehrsen M."/>
            <person name="Kumar L."/>
            <person name="Lee Y.H."/>
            <person name="Li L."/>
            <person name="Manners J.M."/>
            <person name="Miranda-Saavedra D."/>
            <person name="Mukherjee M."/>
            <person name="Park G."/>
            <person name="Park J."/>
            <person name="Park S.Y."/>
            <person name="Proctor R.H."/>
            <person name="Regev A."/>
            <person name="Ruiz-Roldan M.C."/>
            <person name="Sain D."/>
            <person name="Sakthikumar S."/>
            <person name="Sykes S."/>
            <person name="Schwartz D.C."/>
            <person name="Turgeon B.G."/>
            <person name="Wapinski I."/>
            <person name="Yoder O."/>
            <person name="Young S."/>
            <person name="Zeng Q."/>
            <person name="Zhou S."/>
            <person name="Galagan J."/>
            <person name="Cuomo C.A."/>
            <person name="Kistler H.C."/>
            <person name="Rep M."/>
        </authorList>
    </citation>
    <scope>NUCLEOTIDE SEQUENCE [LARGE SCALE GENOMIC DNA]</scope>
    <source>
        <strain evidence="4">M3125 / FGSC 7600</strain>
    </source>
</reference>
<dbReference type="OrthoDB" id="5355126at2759"/>
<dbReference type="GeneID" id="30061147"/>
<keyword evidence="4" id="KW-1185">Reference proteome</keyword>
<keyword evidence="2" id="KW-1133">Transmembrane helix</keyword>
<feature type="transmembrane region" description="Helical" evidence="2">
    <location>
        <begin position="48"/>
        <end position="65"/>
    </location>
</feature>
<evidence type="ECO:0000313" key="3">
    <source>
        <dbReference type="EMBL" id="EWG40667.1"/>
    </source>
</evidence>
<name>W7M6Y8_GIBM7</name>
<protein>
    <recommendedName>
        <fullName evidence="5">Calcofluor white hypersensitive protein</fullName>
    </recommendedName>
</protein>
<dbReference type="Proteomes" id="UP000009096">
    <property type="component" value="Chromosome 5"/>
</dbReference>
<proteinExistence type="predicted"/>
<evidence type="ECO:0000256" key="1">
    <source>
        <dbReference type="SAM" id="MobiDB-lite"/>
    </source>
</evidence>
<evidence type="ECO:0008006" key="5">
    <source>
        <dbReference type="Google" id="ProtNLM"/>
    </source>
</evidence>
<dbReference type="OMA" id="KHQMRID"/>
<feature type="region of interest" description="Disordered" evidence="1">
    <location>
        <begin position="76"/>
        <end position="105"/>
    </location>
</feature>